<dbReference type="GeneID" id="1472360"/>
<protein>
    <recommendedName>
        <fullName evidence="3">DUF1579 domain-containing protein</fullName>
    </recommendedName>
</protein>
<sequence>MSTISEMYPIPPEIKRLHVFLGDWNAEGTIKIGDNKLKLEGKWRFSTAAGGWGLKSANKFEVEELDTYELDNLFGFDRETGTLHIYSLTNMAETHDHTASWSDENTLKGGYEGLKDGKKFREDFTIKLVSPDEITIDYIEKVDDQIDSIMNVILKK</sequence>
<comment type="caution">
    <text evidence="1">The sequence shown here is derived from an EMBL/GenBank/DDBJ whole genome shotgun (WGS) entry which is preliminary data.</text>
</comment>
<evidence type="ECO:0000313" key="1">
    <source>
        <dbReference type="EMBL" id="HIH94525.1"/>
    </source>
</evidence>
<organism evidence="1 2">
    <name type="scientific">Methanosarcina acetivorans</name>
    <dbReference type="NCBI Taxonomy" id="2214"/>
    <lineage>
        <taxon>Archaea</taxon>
        <taxon>Methanobacteriati</taxon>
        <taxon>Methanobacteriota</taxon>
        <taxon>Stenosarchaea group</taxon>
        <taxon>Methanomicrobia</taxon>
        <taxon>Methanosarcinales</taxon>
        <taxon>Methanosarcinaceae</taxon>
        <taxon>Methanosarcina</taxon>
    </lineage>
</organism>
<dbReference type="EMBL" id="DUJU01000126">
    <property type="protein sequence ID" value="HIH94525.1"/>
    <property type="molecule type" value="Genomic_DNA"/>
</dbReference>
<dbReference type="AlphaFoldDB" id="A0A832SJS2"/>
<name>A0A832SJS2_9EURY</name>
<dbReference type="Proteomes" id="UP000600774">
    <property type="component" value="Unassembled WGS sequence"/>
</dbReference>
<evidence type="ECO:0000313" key="2">
    <source>
        <dbReference type="Proteomes" id="UP000600774"/>
    </source>
</evidence>
<dbReference type="RefSeq" id="WP_011020517.1">
    <property type="nucleotide sequence ID" value="NZ_DUJU01000126.1"/>
</dbReference>
<proteinExistence type="predicted"/>
<evidence type="ECO:0008006" key="3">
    <source>
        <dbReference type="Google" id="ProtNLM"/>
    </source>
</evidence>
<accession>A0A832SJS2</accession>
<reference evidence="1" key="1">
    <citation type="journal article" date="2020" name="bioRxiv">
        <title>A rank-normalized archaeal taxonomy based on genome phylogeny resolves widespread incomplete and uneven classifications.</title>
        <authorList>
            <person name="Rinke C."/>
            <person name="Chuvochina M."/>
            <person name="Mussig A.J."/>
            <person name="Chaumeil P.-A."/>
            <person name="Waite D.W."/>
            <person name="Whitman W.B."/>
            <person name="Parks D.H."/>
            <person name="Hugenholtz P."/>
        </authorList>
    </citation>
    <scope>NUCLEOTIDE SEQUENCE</scope>
    <source>
        <strain evidence="1">UBA8876</strain>
    </source>
</reference>
<gene>
    <name evidence="1" type="ORF">HA338_11015</name>
</gene>